<dbReference type="Gene3D" id="3.30.1360.40">
    <property type="match status" value="1"/>
</dbReference>
<dbReference type="PANTHER" id="PTHR10169">
    <property type="entry name" value="DNA TOPOISOMERASE/GYRASE"/>
    <property type="match status" value="1"/>
</dbReference>
<dbReference type="GO" id="GO:0000819">
    <property type="term" value="P:sister chromatid segregation"/>
    <property type="evidence" value="ECO:0007669"/>
    <property type="project" value="TreeGrafter"/>
</dbReference>
<organism evidence="11 12">
    <name type="scientific">Schizosaccharomyces osmophilus</name>
    <dbReference type="NCBI Taxonomy" id="2545709"/>
    <lineage>
        <taxon>Eukaryota</taxon>
        <taxon>Fungi</taxon>
        <taxon>Dikarya</taxon>
        <taxon>Ascomycota</taxon>
        <taxon>Taphrinomycotina</taxon>
        <taxon>Schizosaccharomycetes</taxon>
        <taxon>Schizosaccharomycetales</taxon>
        <taxon>Schizosaccharomycetaceae</taxon>
        <taxon>Schizosaccharomyces</taxon>
    </lineage>
</organism>
<reference evidence="11 12" key="1">
    <citation type="journal article" date="2023" name="G3 (Bethesda)">
        <title>A high-quality reference genome for the fission yeast Schizosaccharomyces osmophilus.</title>
        <authorList>
            <person name="Jia G.S."/>
            <person name="Zhang W.C."/>
            <person name="Liang Y."/>
            <person name="Liu X.H."/>
            <person name="Rhind N."/>
            <person name="Pidoux A."/>
            <person name="Brysch-Herzberg M."/>
            <person name="Du L.L."/>
        </authorList>
    </citation>
    <scope>NUCLEOTIDE SEQUENCE [LARGE SCALE GENOMIC DNA]</scope>
    <source>
        <strain evidence="11 12">CBS 15793</strain>
    </source>
</reference>
<evidence type="ECO:0000256" key="3">
    <source>
        <dbReference type="ARBA" id="ARBA00012895"/>
    </source>
</evidence>
<evidence type="ECO:0000256" key="4">
    <source>
        <dbReference type="ARBA" id="ARBA00022741"/>
    </source>
</evidence>
<evidence type="ECO:0000256" key="7">
    <source>
        <dbReference type="ARBA" id="ARBA00023125"/>
    </source>
</evidence>
<keyword evidence="6 9" id="KW-0799">Topoisomerase</keyword>
<comment type="catalytic activity">
    <reaction evidence="1 9">
        <text>ATP-dependent breakage, passage and rejoining of double-stranded DNA.</text>
        <dbReference type="EC" id="5.6.2.2"/>
    </reaction>
</comment>
<accession>A0AAE9WFG1</accession>
<evidence type="ECO:0000256" key="1">
    <source>
        <dbReference type="ARBA" id="ARBA00000185"/>
    </source>
</evidence>
<feature type="domain" description="Topo IIA-type catalytic" evidence="10">
    <location>
        <begin position="8"/>
        <end position="471"/>
    </location>
</feature>
<keyword evidence="7 9" id="KW-0238">DNA-binding</keyword>
<dbReference type="InterPro" id="IPR013760">
    <property type="entry name" value="Topo_IIA-like_dom_sf"/>
</dbReference>
<dbReference type="KEGG" id="som:SOMG_03778"/>
<dbReference type="Gene3D" id="1.10.268.10">
    <property type="entry name" value="Topoisomerase, domain 3"/>
    <property type="match status" value="1"/>
</dbReference>
<keyword evidence="5" id="KW-0067">ATP-binding</keyword>
<evidence type="ECO:0000256" key="5">
    <source>
        <dbReference type="ARBA" id="ARBA00022840"/>
    </source>
</evidence>
<evidence type="ECO:0000256" key="8">
    <source>
        <dbReference type="ARBA" id="ARBA00023235"/>
    </source>
</evidence>
<keyword evidence="8 9" id="KW-0413">Isomerase</keyword>
<gene>
    <name evidence="11" type="ORF">SOMG_03778</name>
</gene>
<dbReference type="PROSITE" id="PS52040">
    <property type="entry name" value="TOPO_IIA"/>
    <property type="match status" value="1"/>
</dbReference>
<dbReference type="AlphaFoldDB" id="A0AAE9WFG1"/>
<dbReference type="EC" id="5.6.2.2" evidence="3"/>
<evidence type="ECO:0000256" key="6">
    <source>
        <dbReference type="ARBA" id="ARBA00023029"/>
    </source>
</evidence>
<dbReference type="GO" id="GO:0005524">
    <property type="term" value="F:ATP binding"/>
    <property type="evidence" value="ECO:0007669"/>
    <property type="project" value="UniProtKB-KW"/>
</dbReference>
<dbReference type="FunFam" id="3.30.1360.40:FF:000003">
    <property type="entry name" value="DNA topoisomerase 2"/>
    <property type="match status" value="1"/>
</dbReference>
<dbReference type="PANTHER" id="PTHR10169:SF38">
    <property type="entry name" value="DNA TOPOISOMERASE 2"/>
    <property type="match status" value="1"/>
</dbReference>
<evidence type="ECO:0000256" key="2">
    <source>
        <dbReference type="ARBA" id="ARBA00001946"/>
    </source>
</evidence>
<dbReference type="GO" id="GO:0005634">
    <property type="term" value="C:nucleus"/>
    <property type="evidence" value="ECO:0007669"/>
    <property type="project" value="TreeGrafter"/>
</dbReference>
<dbReference type="GO" id="GO:0000712">
    <property type="term" value="P:resolution of meiotic recombination intermediates"/>
    <property type="evidence" value="ECO:0007669"/>
    <property type="project" value="TreeGrafter"/>
</dbReference>
<dbReference type="InterPro" id="IPR013757">
    <property type="entry name" value="Topo_IIA_A_a_sf"/>
</dbReference>
<dbReference type="InterPro" id="IPR013758">
    <property type="entry name" value="Topo_IIA_A/C_ab"/>
</dbReference>
<evidence type="ECO:0000256" key="9">
    <source>
        <dbReference type="PROSITE-ProRule" id="PRU01384"/>
    </source>
</evidence>
<proteinExistence type="predicted"/>
<dbReference type="GO" id="GO:0003918">
    <property type="term" value="F:DNA topoisomerase type II (double strand cut, ATP-hydrolyzing) activity"/>
    <property type="evidence" value="ECO:0007669"/>
    <property type="project" value="UniProtKB-EC"/>
</dbReference>
<dbReference type="RefSeq" id="XP_056038544.1">
    <property type="nucleotide sequence ID" value="XM_056182567.1"/>
</dbReference>
<dbReference type="InterPro" id="IPR050634">
    <property type="entry name" value="DNA_Topoisomerase_II"/>
</dbReference>
<dbReference type="GO" id="GO:0003677">
    <property type="term" value="F:DNA binding"/>
    <property type="evidence" value="ECO:0007669"/>
    <property type="project" value="UniProtKB-UniRule"/>
</dbReference>
<name>A0AAE9WFG1_9SCHI</name>
<dbReference type="EMBL" id="CP115612">
    <property type="protein sequence ID" value="WBW74301.1"/>
    <property type="molecule type" value="Genomic_DNA"/>
</dbReference>
<keyword evidence="4" id="KW-0547">Nucleotide-binding</keyword>
<dbReference type="Gene3D" id="3.90.199.10">
    <property type="entry name" value="Topoisomerase II, domain 5"/>
    <property type="match status" value="1"/>
</dbReference>
<dbReference type="InterPro" id="IPR002205">
    <property type="entry name" value="Topo_IIA_dom_A"/>
</dbReference>
<protein>
    <recommendedName>
        <fullName evidence="3">DNA topoisomerase (ATP-hydrolyzing)</fullName>
        <ecNumber evidence="3">5.6.2.2</ecNumber>
    </recommendedName>
</protein>
<sequence>MAENFHFIPSVIDGFNPDQREVIRYCLKKNITRSVKIPDIASYTLYENGLTYTEDNYESLLQAIISLAQGFVGSNNINLLMHVSEVGNRFDPKVPNTIQGEATAYYLWTLLSPIARKLFRPEDDPLVTYQREGDQLDKSDFYVPILPMILINGAEAFEAGWSTCIPNFSPKDVVANLRRLLNNEPLLDMSPWYQGFHGSIEKVASKEYSMNGIIKQINESKVEITELPVQMWIRDMKQFLEEGKTGSDIVQPFIKEYEEYHDLRFDMNSVHFQVTLTEKGMREALAESLESKFRLVRIQTISNMVALDSSGRIKKYDSVEEILYEFLRVRLETYQRRKGYLIAELESRYNVLFNKARFIQMITGNELMIWQKKRSTLIVELREKGFQSISKSDSKKNREAKKVVKRAREDGKDPIESLEDFSSGFDYLLSMPTWSFTYEKYSGLLKRRDDIEREIESLKNLDIKELYLKELEEFECAWNKMDELNHKNSLGDFCPCKKCRQKEWKRFKSEQFRWPSRWQR</sequence>
<evidence type="ECO:0000259" key="10">
    <source>
        <dbReference type="PROSITE" id="PS52040"/>
    </source>
</evidence>
<dbReference type="GeneID" id="80877256"/>
<dbReference type="SUPFAM" id="SSF56719">
    <property type="entry name" value="Type II DNA topoisomerase"/>
    <property type="match status" value="1"/>
</dbReference>
<dbReference type="Proteomes" id="UP001212411">
    <property type="component" value="Chromosome 2"/>
</dbReference>
<evidence type="ECO:0000313" key="12">
    <source>
        <dbReference type="Proteomes" id="UP001212411"/>
    </source>
</evidence>
<feature type="active site" description="O-(5'-phospho-DNA)-tyrosine intermediate" evidence="9">
    <location>
        <position position="106"/>
    </location>
</feature>
<keyword evidence="12" id="KW-1185">Reference proteome</keyword>
<dbReference type="Pfam" id="PF00521">
    <property type="entry name" value="DNA_topoisoIV"/>
    <property type="match status" value="1"/>
</dbReference>
<dbReference type="GO" id="GO:0006265">
    <property type="term" value="P:DNA topological change"/>
    <property type="evidence" value="ECO:0007669"/>
    <property type="project" value="UniProtKB-UniRule"/>
</dbReference>
<dbReference type="SMART" id="SM00434">
    <property type="entry name" value="TOP4c"/>
    <property type="match status" value="1"/>
</dbReference>
<comment type="cofactor">
    <cofactor evidence="2">
        <name>Mg(2+)</name>
        <dbReference type="ChEBI" id="CHEBI:18420"/>
    </cofactor>
</comment>
<evidence type="ECO:0000313" key="11">
    <source>
        <dbReference type="EMBL" id="WBW74301.1"/>
    </source>
</evidence>